<dbReference type="Pfam" id="PF13715">
    <property type="entry name" value="CarbopepD_reg_2"/>
    <property type="match status" value="1"/>
</dbReference>
<dbReference type="AlphaFoldDB" id="A0A1H9T456"/>
<evidence type="ECO:0000256" key="5">
    <source>
        <dbReference type="ARBA" id="ARBA00023136"/>
    </source>
</evidence>
<dbReference type="SUPFAM" id="SSF49464">
    <property type="entry name" value="Carboxypeptidase regulatory domain-like"/>
    <property type="match status" value="1"/>
</dbReference>
<proteinExistence type="inferred from homology"/>
<dbReference type="Pfam" id="PF07715">
    <property type="entry name" value="Plug"/>
    <property type="match status" value="1"/>
</dbReference>
<name>A0A1H9T456_9SPHI</name>
<evidence type="ECO:0000256" key="6">
    <source>
        <dbReference type="ARBA" id="ARBA00023237"/>
    </source>
</evidence>
<dbReference type="InterPro" id="IPR039426">
    <property type="entry name" value="TonB-dep_rcpt-like"/>
</dbReference>
<dbReference type="GO" id="GO:0009279">
    <property type="term" value="C:cell outer membrane"/>
    <property type="evidence" value="ECO:0007669"/>
    <property type="project" value="UniProtKB-SubCell"/>
</dbReference>
<protein>
    <submittedName>
        <fullName evidence="9">TonB-linked outer membrane protein, SusC/RagA family</fullName>
    </submittedName>
</protein>
<keyword evidence="6 7" id="KW-0998">Cell outer membrane</keyword>
<evidence type="ECO:0000256" key="1">
    <source>
        <dbReference type="ARBA" id="ARBA00004571"/>
    </source>
</evidence>
<dbReference type="NCBIfam" id="TIGR04056">
    <property type="entry name" value="OMP_RagA_SusC"/>
    <property type="match status" value="1"/>
</dbReference>
<keyword evidence="4 7" id="KW-0812">Transmembrane</keyword>
<evidence type="ECO:0000256" key="4">
    <source>
        <dbReference type="ARBA" id="ARBA00022692"/>
    </source>
</evidence>
<dbReference type="InterPro" id="IPR023997">
    <property type="entry name" value="TonB-dep_OMP_SusC/RagA_CS"/>
</dbReference>
<dbReference type="InterPro" id="IPR037066">
    <property type="entry name" value="Plug_dom_sf"/>
</dbReference>
<dbReference type="PROSITE" id="PS52016">
    <property type="entry name" value="TONB_DEPENDENT_REC_3"/>
    <property type="match status" value="1"/>
</dbReference>
<dbReference type="EMBL" id="FOGG01000020">
    <property type="protein sequence ID" value="SER91764.1"/>
    <property type="molecule type" value="Genomic_DNA"/>
</dbReference>
<keyword evidence="5 7" id="KW-0472">Membrane</keyword>
<keyword evidence="2 7" id="KW-0813">Transport</keyword>
<dbReference type="NCBIfam" id="TIGR04057">
    <property type="entry name" value="SusC_RagA_signa"/>
    <property type="match status" value="1"/>
</dbReference>
<dbReference type="Gene3D" id="2.60.40.1120">
    <property type="entry name" value="Carboxypeptidase-like, regulatory domain"/>
    <property type="match status" value="1"/>
</dbReference>
<dbReference type="InterPro" id="IPR036942">
    <property type="entry name" value="Beta-barrel_TonB_sf"/>
</dbReference>
<evidence type="ECO:0000259" key="8">
    <source>
        <dbReference type="Pfam" id="PF07715"/>
    </source>
</evidence>
<dbReference type="InterPro" id="IPR008969">
    <property type="entry name" value="CarboxyPept-like_regulatory"/>
</dbReference>
<dbReference type="STRING" id="390241.SAMN04488023_12076"/>
<dbReference type="Gene3D" id="2.40.170.20">
    <property type="entry name" value="TonB-dependent receptor, beta-barrel domain"/>
    <property type="match status" value="1"/>
</dbReference>
<evidence type="ECO:0000313" key="9">
    <source>
        <dbReference type="EMBL" id="SER91764.1"/>
    </source>
</evidence>
<feature type="domain" description="TonB-dependent receptor plug" evidence="8">
    <location>
        <begin position="126"/>
        <end position="252"/>
    </location>
</feature>
<gene>
    <name evidence="9" type="ORF">SAMN04488023_12076</name>
</gene>
<evidence type="ECO:0000256" key="3">
    <source>
        <dbReference type="ARBA" id="ARBA00022452"/>
    </source>
</evidence>
<comment type="subcellular location">
    <subcellularLocation>
        <location evidence="1 7">Cell outer membrane</location>
        <topology evidence="1 7">Multi-pass membrane protein</topology>
    </subcellularLocation>
</comment>
<keyword evidence="10" id="KW-1185">Reference proteome</keyword>
<dbReference type="OrthoDB" id="9768177at2"/>
<evidence type="ECO:0000256" key="2">
    <source>
        <dbReference type="ARBA" id="ARBA00022448"/>
    </source>
</evidence>
<sequence length="1058" mass="115166">MRRILSNYSIRLFLPAVLFLFFMISCSLTLSAQDRKISGKVTDNTRQGIAGATIQITGTQKYTSSDAAGNFSIQASASDQVLKVSFTGFETQSIVIAGRSVINVTLVEDNKLLNDVIVIGYGTVKKSDVTGAIASLKPNDIEASKALSVENILQGKLAGVSVSGSVATPGAASSVTIRGANSLRGDNQPLYIIDNIPQASTGAFPASALGGSDFQIAQNPLTNLSPSDIEDIQVLKDASATAIYGSRGANGVIIVTTKKGKSGKANINFRSNFTTAVATNLRDMLNLDTYAAYRNERSGTAGAQFYPVDGQIRYVFSGQVYNPVDPATYKLVSEHNWQKEIYRNAFSQNYDLAISGGENRIKYYLSADYKDIKGLISGTGMRQGGLRLNLSGDLSKSLSFNASLSGAVKKNNMMTGGNTRGGVTGSITRTAIDSAPFEIPSDDPTLLANEEARTTTLSWLNDYDDITNEKSARASAELKWKISENFTYTLRSGGNLMLQDRARWYGVQLFQGLNNNGLLALTDLSSNNYTAENLLNYNGKIENLVNISATAGVTYDDYNWLSNGTTGTNFQFKNLRTGGLHMASIINRLQPVQQDYQLLSYLARLNLSFLGGKYLATITTRADGSSKFKAGNRWATFPSMALAWKADQEDWIKSLNWIEQLKLRAGYGRTGSQSISPYNSFYNYTQTIDYATSVGVKAMAIAVSNLQNSDLKWETTSAFNTGIDFSFFKGKLSGTIDAYYKKTEDLLIEKALPASTAFSTITLNQGSLRNRGLEFSLSSNLIERTDFKWTISANIGLNRSKILDLGIPEAQYGNQTYRAYLGNSIGDHFGPANIFIVGQAPGLFWGYKTDGIIQTGETRPSSTIFTQTPGNIKVVDVNGDGVINANDKTIIGNPNPDFNYGFQTALDFGPFSFSTAFYGVKGGDVLNGNIRYEQTPSMQTSNMINAAYQGAWRSTAQSNLYPSVNSVLQNVVYDRYVEDASFLRCSDITLGYTLSKAALKAIGKLNVFASVKNAFVITHYSGYDPEMRTFAFDGLRPGIDLNSYSNPRQFILGLNVTF</sequence>
<dbReference type="SUPFAM" id="SSF56935">
    <property type="entry name" value="Porins"/>
    <property type="match status" value="1"/>
</dbReference>
<dbReference type="InterPro" id="IPR012910">
    <property type="entry name" value="Plug_dom"/>
</dbReference>
<organism evidence="9 10">
    <name type="scientific">Pedobacter rhizosphaerae</name>
    <dbReference type="NCBI Taxonomy" id="390241"/>
    <lineage>
        <taxon>Bacteria</taxon>
        <taxon>Pseudomonadati</taxon>
        <taxon>Bacteroidota</taxon>
        <taxon>Sphingobacteriia</taxon>
        <taxon>Sphingobacteriales</taxon>
        <taxon>Sphingobacteriaceae</taxon>
        <taxon>Pedobacter</taxon>
    </lineage>
</organism>
<dbReference type="Gene3D" id="2.170.130.10">
    <property type="entry name" value="TonB-dependent receptor, plug domain"/>
    <property type="match status" value="1"/>
</dbReference>
<dbReference type="Proteomes" id="UP000199572">
    <property type="component" value="Unassembled WGS sequence"/>
</dbReference>
<accession>A0A1H9T456</accession>
<reference evidence="9 10" key="1">
    <citation type="submission" date="2016-10" db="EMBL/GenBank/DDBJ databases">
        <authorList>
            <person name="de Groot N.N."/>
        </authorList>
    </citation>
    <scope>NUCLEOTIDE SEQUENCE [LARGE SCALE GENOMIC DNA]</scope>
    <source>
        <strain evidence="9 10">DSM 18610</strain>
    </source>
</reference>
<comment type="similarity">
    <text evidence="7">Belongs to the TonB-dependent receptor family.</text>
</comment>
<evidence type="ECO:0000256" key="7">
    <source>
        <dbReference type="PROSITE-ProRule" id="PRU01360"/>
    </source>
</evidence>
<dbReference type="InterPro" id="IPR023996">
    <property type="entry name" value="TonB-dep_OMP_SusC/RagA"/>
</dbReference>
<dbReference type="RefSeq" id="WP_090886099.1">
    <property type="nucleotide sequence ID" value="NZ_FOGG01000020.1"/>
</dbReference>
<evidence type="ECO:0000313" key="10">
    <source>
        <dbReference type="Proteomes" id="UP000199572"/>
    </source>
</evidence>
<keyword evidence="3 7" id="KW-1134">Transmembrane beta strand</keyword>
<dbReference type="PROSITE" id="PS51257">
    <property type="entry name" value="PROKAR_LIPOPROTEIN"/>
    <property type="match status" value="1"/>
</dbReference>